<protein>
    <submittedName>
        <fullName evidence="5">Dot/Icm system substrate protein LidA</fullName>
    </submittedName>
</protein>
<dbReference type="EMBL" id="LNXX01000005">
    <property type="protein sequence ID" value="KTC93231.1"/>
    <property type="molecule type" value="Genomic_DNA"/>
</dbReference>
<feature type="coiled-coil region" evidence="1">
    <location>
        <begin position="412"/>
        <end position="439"/>
    </location>
</feature>
<dbReference type="Pfam" id="PF18641">
    <property type="entry name" value="LidA_Long_CC"/>
    <property type="match status" value="1"/>
</dbReference>
<evidence type="ECO:0000313" key="5">
    <source>
        <dbReference type="EMBL" id="STX35068.1"/>
    </source>
</evidence>
<keyword evidence="6" id="KW-1185">Reference proteome</keyword>
<dbReference type="Proteomes" id="UP000054854">
    <property type="component" value="Unassembled WGS sequence"/>
</dbReference>
<dbReference type="InterPro" id="IPR041463">
    <property type="entry name" value="LidA_long_CC"/>
</dbReference>
<evidence type="ECO:0000256" key="2">
    <source>
        <dbReference type="SAM" id="MobiDB-lite"/>
    </source>
</evidence>
<accession>A0A378IIH6</accession>
<dbReference type="Proteomes" id="UP000255316">
    <property type="component" value="Unassembled WGS sequence"/>
</dbReference>
<gene>
    <name evidence="5" type="primary">lidA</name>
    <name evidence="4" type="ORF">Lcin_0269</name>
    <name evidence="5" type="ORF">NCTC12438_01679</name>
</gene>
<evidence type="ECO:0000259" key="3">
    <source>
        <dbReference type="Pfam" id="PF18641"/>
    </source>
</evidence>
<dbReference type="Gene3D" id="1.20.5.340">
    <property type="match status" value="1"/>
</dbReference>
<dbReference type="RefSeq" id="WP_058463514.1">
    <property type="nucleotide sequence ID" value="NZ_CAAAHQ010000001.1"/>
</dbReference>
<feature type="coiled-coil region" evidence="1">
    <location>
        <begin position="147"/>
        <end position="195"/>
    </location>
</feature>
<reference evidence="4 6" key="1">
    <citation type="submission" date="2015-11" db="EMBL/GenBank/DDBJ databases">
        <title>Genomic analysis of 38 Legionella species identifies large and diverse effector repertoires.</title>
        <authorList>
            <person name="Burstein D."/>
            <person name="Amaro F."/>
            <person name="Zusman T."/>
            <person name="Lifshitz Z."/>
            <person name="Cohen O."/>
            <person name="Gilbert J.A."/>
            <person name="Pupko T."/>
            <person name="Shuman H.A."/>
            <person name="Segal G."/>
        </authorList>
    </citation>
    <scope>NUCLEOTIDE SEQUENCE [LARGE SCALE GENOMIC DNA]</scope>
    <source>
        <strain evidence="4 6">CDC#72-OH-14</strain>
    </source>
</reference>
<dbReference type="AlphaFoldDB" id="A0A378IIH6"/>
<evidence type="ECO:0000313" key="4">
    <source>
        <dbReference type="EMBL" id="KTC93231.1"/>
    </source>
</evidence>
<sequence length="594" mass="69018">MPRQFSSVTTLNLTPNNFEHLFATLEKNHTYSKKTDAYFSTQFLNRFGFQNPLQIVEFLKSPEGKTTLALISQELIKIEELNQRKAEQYREELLAMQRHLIFLLMGLIAKDKALAKQASEITQQQIEQKLKETKQSEQTKSGQPSLVDILDANIKAYSETLNALDKKLGELEQKLAEIDSQLMMLEDEAVLMNEKHAHLNDHIDQLNMYLQLPILHDQPMDYIAHTNQQIESLATQLTALKQQHNENNPNAQPEHPATHRKIKMLEHQLAFHQAQLKKPPQCAEHVFEQLLEHIREQLNECQHVHENQPSDYLLHELEGLKLQEQGFLHVLQVLRKEKILLNAELEEVNDFSQAHFVVDPSHKPRFQKRGNCYAICTEEMDPDNLSEEDWLQAQLNYDKLKHEVRVVPVQHHECMQHDIEQHQERKQHYKNLRKEFIEQIQDVKASKVQVLQALSSNKAQRALLTCGSPPLSMSPKPNPVQRNREKDNLSPKFCPKPKHPPFPCSYSFMMRNLERLVPTKAPAPKEEDIHNVTRVLESVIPPEHQNDLYKLIDEVNPGKIMSPEVRLNWLHRAQNLIPDVIEPELEPTLSSKLK</sequence>
<reference evidence="5 7" key="2">
    <citation type="submission" date="2018-06" db="EMBL/GenBank/DDBJ databases">
        <authorList>
            <consortium name="Pathogen Informatics"/>
            <person name="Doyle S."/>
        </authorList>
    </citation>
    <scope>NUCLEOTIDE SEQUENCE [LARGE SCALE GENOMIC DNA]</scope>
    <source>
        <strain evidence="5 7">NCTC12438</strain>
    </source>
</reference>
<keyword evidence="1" id="KW-0175">Coiled coil</keyword>
<proteinExistence type="predicted"/>
<feature type="domain" description="LidA long coiled-coil" evidence="3">
    <location>
        <begin position="260"/>
        <end position="445"/>
    </location>
</feature>
<evidence type="ECO:0000313" key="6">
    <source>
        <dbReference type="Proteomes" id="UP000054854"/>
    </source>
</evidence>
<evidence type="ECO:0000256" key="1">
    <source>
        <dbReference type="SAM" id="Coils"/>
    </source>
</evidence>
<dbReference type="EMBL" id="UGNX01000001">
    <property type="protein sequence ID" value="STX35068.1"/>
    <property type="molecule type" value="Genomic_DNA"/>
</dbReference>
<feature type="region of interest" description="Disordered" evidence="2">
    <location>
        <begin position="466"/>
        <end position="496"/>
    </location>
</feature>
<dbReference type="Gene3D" id="6.10.140.2010">
    <property type="match status" value="1"/>
</dbReference>
<dbReference type="OrthoDB" id="5654078at2"/>
<evidence type="ECO:0000313" key="7">
    <source>
        <dbReference type="Proteomes" id="UP000255316"/>
    </source>
</evidence>
<organism evidence="5 7">
    <name type="scientific">Legionella cincinnatiensis</name>
    <dbReference type="NCBI Taxonomy" id="28085"/>
    <lineage>
        <taxon>Bacteria</taxon>
        <taxon>Pseudomonadati</taxon>
        <taxon>Pseudomonadota</taxon>
        <taxon>Gammaproteobacteria</taxon>
        <taxon>Legionellales</taxon>
        <taxon>Legionellaceae</taxon>
        <taxon>Legionella</taxon>
    </lineage>
</organism>
<name>A0A378IIH6_9GAMM</name>